<feature type="region of interest" description="Disordered" evidence="1">
    <location>
        <begin position="50"/>
        <end position="95"/>
    </location>
</feature>
<sequence>MAGKIVAFALVCFILVGMALAQGAPQSSAPAQGALQPGITAQAPEGYNLIGNSEAEAPGDGDNGMAVAGPVGGPIPDGAFPDAGQSTYGEAPAPGKNGAATLQVSAAVGLVAVSSFFFFF</sequence>
<accession>A0AAD3TDQ5</accession>
<gene>
    <name evidence="3" type="ORF">Nepgr_029513</name>
</gene>
<evidence type="ECO:0008006" key="5">
    <source>
        <dbReference type="Google" id="ProtNLM"/>
    </source>
</evidence>
<evidence type="ECO:0000313" key="3">
    <source>
        <dbReference type="EMBL" id="GMH27670.1"/>
    </source>
</evidence>
<dbReference type="AlphaFoldDB" id="A0AAD3TDQ5"/>
<evidence type="ECO:0000256" key="2">
    <source>
        <dbReference type="SAM" id="SignalP"/>
    </source>
</evidence>
<dbReference type="EMBL" id="BSYO01000033">
    <property type="protein sequence ID" value="GMH27670.1"/>
    <property type="molecule type" value="Genomic_DNA"/>
</dbReference>
<name>A0AAD3TDQ5_NEPGR</name>
<evidence type="ECO:0000313" key="4">
    <source>
        <dbReference type="Proteomes" id="UP001279734"/>
    </source>
</evidence>
<proteinExistence type="predicted"/>
<protein>
    <recommendedName>
        <fullName evidence="5">Anther-specific protein BCP1-like</fullName>
    </recommendedName>
</protein>
<feature type="chain" id="PRO_5041959506" description="Anther-specific protein BCP1-like" evidence="2">
    <location>
        <begin position="22"/>
        <end position="120"/>
    </location>
</feature>
<dbReference type="Proteomes" id="UP001279734">
    <property type="component" value="Unassembled WGS sequence"/>
</dbReference>
<organism evidence="3 4">
    <name type="scientific">Nepenthes gracilis</name>
    <name type="common">Slender pitcher plant</name>
    <dbReference type="NCBI Taxonomy" id="150966"/>
    <lineage>
        <taxon>Eukaryota</taxon>
        <taxon>Viridiplantae</taxon>
        <taxon>Streptophyta</taxon>
        <taxon>Embryophyta</taxon>
        <taxon>Tracheophyta</taxon>
        <taxon>Spermatophyta</taxon>
        <taxon>Magnoliopsida</taxon>
        <taxon>eudicotyledons</taxon>
        <taxon>Gunneridae</taxon>
        <taxon>Pentapetalae</taxon>
        <taxon>Caryophyllales</taxon>
        <taxon>Nepenthaceae</taxon>
        <taxon>Nepenthes</taxon>
    </lineage>
</organism>
<keyword evidence="2" id="KW-0732">Signal</keyword>
<comment type="caution">
    <text evidence="3">The sequence shown here is derived from an EMBL/GenBank/DDBJ whole genome shotgun (WGS) entry which is preliminary data.</text>
</comment>
<evidence type="ECO:0000256" key="1">
    <source>
        <dbReference type="SAM" id="MobiDB-lite"/>
    </source>
</evidence>
<feature type="signal peptide" evidence="2">
    <location>
        <begin position="1"/>
        <end position="21"/>
    </location>
</feature>
<reference evidence="3" key="1">
    <citation type="submission" date="2023-05" db="EMBL/GenBank/DDBJ databases">
        <title>Nepenthes gracilis genome sequencing.</title>
        <authorList>
            <person name="Fukushima K."/>
        </authorList>
    </citation>
    <scope>NUCLEOTIDE SEQUENCE</scope>
    <source>
        <strain evidence="3">SING2019-196</strain>
    </source>
</reference>
<keyword evidence="4" id="KW-1185">Reference proteome</keyword>